<gene>
    <name evidence="1" type="ORF">DES52_11931</name>
</gene>
<keyword evidence="2" id="KW-1185">Reference proteome</keyword>
<dbReference type="Proteomes" id="UP000248326">
    <property type="component" value="Unassembled WGS sequence"/>
</dbReference>
<sequence>MRAAHFKYHRRAEERTCSRENVEHAAFKRLLVERLTHHGKFTARFRCTCCGNAQSRTYRLSPTAVVREEVAIPPFRADAAVLEDGVVRVAVEAYWTHAVSAEKGTTLASKWLEVDAFPDGLADDKPPELRVLDSNFFSGKPCAHCQALQDSRDEQEQREREVHEVRLHAHVEAERRREGEERQRETERHALMLAARARLAAGTGTGSISFHSSQLIELAPTVSSLSYSTVQSFMYETSKRTVLASTEQNGKFLLHLVVYCNQEFPGHADETQRYGLVVSLEHEDAQIQLYQSVQQTVVTDVRVRTRVRV</sequence>
<name>A0A318SH77_9DEIO</name>
<dbReference type="EMBL" id="QJSX01000019">
    <property type="protein sequence ID" value="PYE50011.1"/>
    <property type="molecule type" value="Genomic_DNA"/>
</dbReference>
<dbReference type="AlphaFoldDB" id="A0A318SH77"/>
<accession>A0A318SH77</accession>
<proteinExistence type="predicted"/>
<reference evidence="1 2" key="1">
    <citation type="submission" date="2018-06" db="EMBL/GenBank/DDBJ databases">
        <title>Genomic Encyclopedia of Type Strains, Phase IV (KMG-IV): sequencing the most valuable type-strain genomes for metagenomic binning, comparative biology and taxonomic classification.</title>
        <authorList>
            <person name="Goeker M."/>
        </authorList>
    </citation>
    <scope>NUCLEOTIDE SEQUENCE [LARGE SCALE GENOMIC DNA]</scope>
    <source>
        <strain evidence="1 2">DSM 18048</strain>
    </source>
</reference>
<comment type="caution">
    <text evidence="1">The sequence shown here is derived from an EMBL/GenBank/DDBJ whole genome shotgun (WGS) entry which is preliminary data.</text>
</comment>
<evidence type="ECO:0000313" key="1">
    <source>
        <dbReference type="EMBL" id="PYE50011.1"/>
    </source>
</evidence>
<organism evidence="1 2">
    <name type="scientific">Deinococcus yavapaiensis KR-236</name>
    <dbReference type="NCBI Taxonomy" id="694435"/>
    <lineage>
        <taxon>Bacteria</taxon>
        <taxon>Thermotogati</taxon>
        <taxon>Deinococcota</taxon>
        <taxon>Deinococci</taxon>
        <taxon>Deinococcales</taxon>
        <taxon>Deinococcaceae</taxon>
        <taxon>Deinococcus</taxon>
    </lineage>
</organism>
<protein>
    <submittedName>
        <fullName evidence="1">Uncharacterized protein</fullName>
    </submittedName>
</protein>
<evidence type="ECO:0000313" key="2">
    <source>
        <dbReference type="Proteomes" id="UP000248326"/>
    </source>
</evidence>